<organism evidence="6 7">
    <name type="scientific">Bradyrhizobium elkanii</name>
    <dbReference type="NCBI Taxonomy" id="29448"/>
    <lineage>
        <taxon>Bacteria</taxon>
        <taxon>Pseudomonadati</taxon>
        <taxon>Pseudomonadota</taxon>
        <taxon>Alphaproteobacteria</taxon>
        <taxon>Hyphomicrobiales</taxon>
        <taxon>Nitrobacteraceae</taxon>
        <taxon>Bradyrhizobium</taxon>
    </lineage>
</organism>
<dbReference type="PRINTS" id="PR01071">
    <property type="entry name" value="ACOABIOTINCC"/>
</dbReference>
<evidence type="ECO:0000256" key="1">
    <source>
        <dbReference type="ARBA" id="ARBA00003761"/>
    </source>
</evidence>
<dbReference type="RefSeq" id="WP_018270951.1">
    <property type="nucleotide sequence ID" value="NZ_BJNL01000039.1"/>
</dbReference>
<comment type="pathway">
    <text evidence="2">Lipid metabolism; fatty acid biosynthesis.</text>
</comment>
<evidence type="ECO:0000313" key="5">
    <source>
        <dbReference type="EMBL" id="MEY9315911.1"/>
    </source>
</evidence>
<dbReference type="AlphaFoldDB" id="A0A1E3EQB3"/>
<dbReference type="OrthoDB" id="5297413at2"/>
<dbReference type="InterPro" id="IPR000089">
    <property type="entry name" value="Biotin_lipoyl"/>
</dbReference>
<protein>
    <recommendedName>
        <fullName evidence="2">Biotin carboxyl carrier protein of acetyl-CoA carboxylase</fullName>
    </recommendedName>
</protein>
<dbReference type="EMBL" id="JAFICZ010000001">
    <property type="protein sequence ID" value="MBP1298522.1"/>
    <property type="molecule type" value="Genomic_DNA"/>
</dbReference>
<dbReference type="Pfam" id="PF00364">
    <property type="entry name" value="Biotin_lipoyl"/>
    <property type="match status" value="1"/>
</dbReference>
<dbReference type="PROSITE" id="PS50968">
    <property type="entry name" value="BIOTINYL_LIPOYL"/>
    <property type="match status" value="1"/>
</dbReference>
<keyword evidence="2" id="KW-0092">Biotin</keyword>
<evidence type="ECO:0000313" key="6">
    <source>
        <dbReference type="EMBL" id="TKV80506.1"/>
    </source>
</evidence>
<dbReference type="eggNOG" id="COG0511">
    <property type="taxonomic scope" value="Bacteria"/>
</dbReference>
<dbReference type="EMBL" id="SZZP01000009">
    <property type="protein sequence ID" value="TKV80506.1"/>
    <property type="molecule type" value="Genomic_DNA"/>
</dbReference>
<accession>A0A1E3EQB3</accession>
<dbReference type="CDD" id="cd06850">
    <property type="entry name" value="biotinyl_domain"/>
    <property type="match status" value="1"/>
</dbReference>
<evidence type="ECO:0000256" key="2">
    <source>
        <dbReference type="RuleBase" id="RU364072"/>
    </source>
</evidence>
<evidence type="ECO:0000313" key="8">
    <source>
        <dbReference type="Proteomes" id="UP001565471"/>
    </source>
</evidence>
<keyword evidence="8" id="KW-1185">Reference proteome</keyword>
<dbReference type="InterPro" id="IPR011053">
    <property type="entry name" value="Single_hybrid_motif"/>
</dbReference>
<reference evidence="4" key="2">
    <citation type="submission" date="2021-02" db="EMBL/GenBank/DDBJ databases">
        <title>Genomic Encyclopedia of Type Strains, Phase IV (KMG-V): Genome sequencing to study the core and pangenomes of soil and plant-associated prokaryotes.</title>
        <authorList>
            <person name="Whitman W."/>
        </authorList>
    </citation>
    <scope>NUCLEOTIDE SEQUENCE</scope>
    <source>
        <strain evidence="4">USDA 406</strain>
    </source>
</reference>
<dbReference type="UniPathway" id="UPA00094"/>
<comment type="function">
    <text evidence="1 2">This protein is a component of the acetyl coenzyme A carboxylase complex; first, biotin carboxylase catalyzes the carboxylation of the carrier protein and then the transcarboxylase transfers the carboxyl group to form malonyl-CoA.</text>
</comment>
<keyword evidence="2" id="KW-0275">Fatty acid biosynthesis</keyword>
<name>A0A1E3EQB3_BRAEL</name>
<reference evidence="6 7" key="1">
    <citation type="submission" date="2019-05" db="EMBL/GenBank/DDBJ databases">
        <title>Draft Genome of Bradyrhizobium elkanii strain SEMIA 938, Used in Commercial Inoculants for Lupinus spp. in Brazil.</title>
        <authorList>
            <person name="Hungria M."/>
            <person name="Delamuta J.R.M."/>
            <person name="Ribeiro R.A."/>
            <person name="Nogueira M.A."/>
        </authorList>
    </citation>
    <scope>NUCLEOTIDE SEQUENCE [LARGE SCALE GENOMIC DNA]</scope>
    <source>
        <strain evidence="6 7">Semia 938</strain>
    </source>
</reference>
<dbReference type="InterPro" id="IPR001249">
    <property type="entry name" value="AcCoA_biotinCC"/>
</dbReference>
<dbReference type="Proteomes" id="UP000673383">
    <property type="component" value="Unassembled WGS sequence"/>
</dbReference>
<dbReference type="NCBIfam" id="NF005457">
    <property type="entry name" value="PRK07051.1"/>
    <property type="match status" value="1"/>
</dbReference>
<proteinExistence type="predicted"/>
<dbReference type="EMBL" id="JBGBZA010000002">
    <property type="protein sequence ID" value="MEY9315911.1"/>
    <property type="molecule type" value="Genomic_DNA"/>
</dbReference>
<dbReference type="GeneID" id="92955679"/>
<feature type="domain" description="Lipoyl-binding" evidence="3">
    <location>
        <begin position="3"/>
        <end position="79"/>
    </location>
</feature>
<keyword evidence="2" id="KW-0276">Fatty acid metabolism</keyword>
<evidence type="ECO:0000259" key="3">
    <source>
        <dbReference type="PROSITE" id="PS50968"/>
    </source>
</evidence>
<comment type="caution">
    <text evidence="6">The sequence shown here is derived from an EMBL/GenBank/DDBJ whole genome shotgun (WGS) entry which is preliminary data.</text>
</comment>
<keyword evidence="2" id="KW-0444">Lipid biosynthesis</keyword>
<dbReference type="GO" id="GO:0009317">
    <property type="term" value="C:acetyl-CoA carboxylase complex"/>
    <property type="evidence" value="ECO:0007669"/>
    <property type="project" value="InterPro"/>
</dbReference>
<dbReference type="SUPFAM" id="SSF51230">
    <property type="entry name" value="Single hybrid motif"/>
    <property type="match status" value="1"/>
</dbReference>
<reference evidence="5 8" key="3">
    <citation type="submission" date="2024-07" db="EMBL/GenBank/DDBJ databases">
        <title>Genomic Encyclopedia of Type Strains, Phase V (KMG-V): Genome sequencing to study the core and pangenomes of soil and plant-associated prokaryotes.</title>
        <authorList>
            <person name="Whitman W."/>
        </authorList>
    </citation>
    <scope>NUCLEOTIDE SEQUENCE [LARGE SCALE GENOMIC DNA]</scope>
    <source>
        <strain evidence="5 8">USDA 415</strain>
    </source>
</reference>
<gene>
    <name evidence="5" type="ORF">ABIF29_002710</name>
    <name evidence="6" type="ORF">FDV58_17360</name>
    <name evidence="4" type="ORF">JOH49_008275</name>
</gene>
<dbReference type="GO" id="GO:0003989">
    <property type="term" value="F:acetyl-CoA carboxylase activity"/>
    <property type="evidence" value="ECO:0007669"/>
    <property type="project" value="InterPro"/>
</dbReference>
<evidence type="ECO:0000313" key="4">
    <source>
        <dbReference type="EMBL" id="MBP1298522.1"/>
    </source>
</evidence>
<dbReference type="Proteomes" id="UP000305095">
    <property type="component" value="Unassembled WGS sequence"/>
</dbReference>
<sequence length="80" mass="8638">MATQQIFSPLPGIFYRKPAPDKPVYKNDGDAVAESDTIGLIEVMKSFNEVKAGIAGKIVRFLAENEDAVMAGQPIAEIDV</sequence>
<keyword evidence="2" id="KW-0443">Lipid metabolism</keyword>
<dbReference type="GO" id="GO:0006633">
    <property type="term" value="P:fatty acid biosynthetic process"/>
    <property type="evidence" value="ECO:0007669"/>
    <property type="project" value="UniProtKB-UniPathway"/>
</dbReference>
<dbReference type="Proteomes" id="UP001565471">
    <property type="component" value="Unassembled WGS sequence"/>
</dbReference>
<dbReference type="Gene3D" id="2.40.50.100">
    <property type="match status" value="1"/>
</dbReference>
<evidence type="ECO:0000313" key="7">
    <source>
        <dbReference type="Proteomes" id="UP000305095"/>
    </source>
</evidence>